<sequence>MHAELIAILEALSYIDSISHNNFLILTDSRSALQLLYRCTSPIRGIPIAYSILDIICKLRESKKNVTLQWVPSHVGIKGNEVVDKLAKEATIDGVDYSCEPFYTEVQYKIRERCYKIWQEYFNERSKSKGIWYATIQPSVFKRSWIDKADMGRHTIATALRLRSGHIPLNKFAFLMRKVDSPNCTVCNSIEDVYHIIMECRRNEPQRHELAMTHNKFYETGECNSVLANPTSEIARALYKLVNLGIKRRSSLS</sequence>
<dbReference type="Proteomes" id="UP000791440">
    <property type="component" value="Unassembled WGS sequence"/>
</dbReference>
<reference evidence="2" key="2">
    <citation type="submission" date="2020-12" db="EMBL/GenBank/DDBJ databases">
        <authorList>
            <person name="Kanost M."/>
        </authorList>
    </citation>
    <scope>NUCLEOTIDE SEQUENCE</scope>
</reference>
<keyword evidence="3" id="KW-1185">Reference proteome</keyword>
<dbReference type="GO" id="GO:0004523">
    <property type="term" value="F:RNA-DNA hybrid ribonuclease activity"/>
    <property type="evidence" value="ECO:0007669"/>
    <property type="project" value="InterPro"/>
</dbReference>
<dbReference type="AlphaFoldDB" id="A0A921YNB2"/>
<feature type="domain" description="RNase H type-1" evidence="1">
    <location>
        <begin position="1"/>
        <end position="92"/>
    </location>
</feature>
<dbReference type="EMBL" id="JH668291">
    <property type="protein sequence ID" value="KAG6442242.1"/>
    <property type="molecule type" value="Genomic_DNA"/>
</dbReference>
<gene>
    <name evidence="2" type="ORF">O3G_MSEX002220</name>
</gene>
<dbReference type="PROSITE" id="PS50879">
    <property type="entry name" value="RNASE_H_1"/>
    <property type="match status" value="1"/>
</dbReference>
<dbReference type="InterPro" id="IPR002156">
    <property type="entry name" value="RNaseH_domain"/>
</dbReference>
<proteinExistence type="predicted"/>
<dbReference type="GO" id="GO:0003676">
    <property type="term" value="F:nucleic acid binding"/>
    <property type="evidence" value="ECO:0007669"/>
    <property type="project" value="InterPro"/>
</dbReference>
<comment type="caution">
    <text evidence="2">The sequence shown here is derived from an EMBL/GenBank/DDBJ whole genome shotgun (WGS) entry which is preliminary data.</text>
</comment>
<protein>
    <recommendedName>
        <fullName evidence="1">RNase H type-1 domain-containing protein</fullName>
    </recommendedName>
</protein>
<reference evidence="2" key="1">
    <citation type="journal article" date="2016" name="Insect Biochem. Mol. Biol.">
        <title>Multifaceted biological insights from a draft genome sequence of the tobacco hornworm moth, Manduca sexta.</title>
        <authorList>
            <person name="Kanost M.R."/>
            <person name="Arrese E.L."/>
            <person name="Cao X."/>
            <person name="Chen Y.R."/>
            <person name="Chellapilla S."/>
            <person name="Goldsmith M.R."/>
            <person name="Grosse-Wilde E."/>
            <person name="Heckel D.G."/>
            <person name="Herndon N."/>
            <person name="Jiang H."/>
            <person name="Papanicolaou A."/>
            <person name="Qu J."/>
            <person name="Soulages J.L."/>
            <person name="Vogel H."/>
            <person name="Walters J."/>
            <person name="Waterhouse R.M."/>
            <person name="Ahn S.J."/>
            <person name="Almeida F.C."/>
            <person name="An C."/>
            <person name="Aqrawi P."/>
            <person name="Bretschneider A."/>
            <person name="Bryant W.B."/>
            <person name="Bucks S."/>
            <person name="Chao H."/>
            <person name="Chevignon G."/>
            <person name="Christen J.M."/>
            <person name="Clarke D.F."/>
            <person name="Dittmer N.T."/>
            <person name="Ferguson L.C.F."/>
            <person name="Garavelou S."/>
            <person name="Gordon K.H.J."/>
            <person name="Gunaratna R.T."/>
            <person name="Han Y."/>
            <person name="Hauser F."/>
            <person name="He Y."/>
            <person name="Heidel-Fischer H."/>
            <person name="Hirsh A."/>
            <person name="Hu Y."/>
            <person name="Jiang H."/>
            <person name="Kalra D."/>
            <person name="Klinner C."/>
            <person name="Konig C."/>
            <person name="Kovar C."/>
            <person name="Kroll A.R."/>
            <person name="Kuwar S.S."/>
            <person name="Lee S.L."/>
            <person name="Lehman R."/>
            <person name="Li K."/>
            <person name="Li Z."/>
            <person name="Liang H."/>
            <person name="Lovelace S."/>
            <person name="Lu Z."/>
            <person name="Mansfield J.H."/>
            <person name="McCulloch K.J."/>
            <person name="Mathew T."/>
            <person name="Morton B."/>
            <person name="Muzny D.M."/>
            <person name="Neunemann D."/>
            <person name="Ongeri F."/>
            <person name="Pauchet Y."/>
            <person name="Pu L.L."/>
            <person name="Pyrousis I."/>
            <person name="Rao X.J."/>
            <person name="Redding A."/>
            <person name="Roesel C."/>
            <person name="Sanchez-Gracia A."/>
            <person name="Schaack S."/>
            <person name="Shukla A."/>
            <person name="Tetreau G."/>
            <person name="Wang Y."/>
            <person name="Xiong G.H."/>
            <person name="Traut W."/>
            <person name="Walsh T.K."/>
            <person name="Worley K.C."/>
            <person name="Wu D."/>
            <person name="Wu W."/>
            <person name="Wu Y.Q."/>
            <person name="Zhang X."/>
            <person name="Zou Z."/>
            <person name="Zucker H."/>
            <person name="Briscoe A.D."/>
            <person name="Burmester T."/>
            <person name="Clem R.J."/>
            <person name="Feyereisen R."/>
            <person name="Grimmelikhuijzen C.J.P."/>
            <person name="Hamodrakas S.J."/>
            <person name="Hansson B.S."/>
            <person name="Huguet E."/>
            <person name="Jermiin L.S."/>
            <person name="Lan Q."/>
            <person name="Lehman H.K."/>
            <person name="Lorenzen M."/>
            <person name="Merzendorfer H."/>
            <person name="Michalopoulos I."/>
            <person name="Morton D.B."/>
            <person name="Muthukrishnan S."/>
            <person name="Oakeshott J.G."/>
            <person name="Palmer W."/>
            <person name="Park Y."/>
            <person name="Passarelli A.L."/>
            <person name="Rozas J."/>
            <person name="Schwartz L.M."/>
            <person name="Smith W."/>
            <person name="Southgate A."/>
            <person name="Vilcinskas A."/>
            <person name="Vogt R."/>
            <person name="Wang P."/>
            <person name="Werren J."/>
            <person name="Yu X.Q."/>
            <person name="Zhou J.J."/>
            <person name="Brown S.J."/>
            <person name="Scherer S.E."/>
            <person name="Richards S."/>
            <person name="Blissard G.W."/>
        </authorList>
    </citation>
    <scope>NUCLEOTIDE SEQUENCE</scope>
</reference>
<accession>A0A921YNB2</accession>
<evidence type="ECO:0000259" key="1">
    <source>
        <dbReference type="PROSITE" id="PS50879"/>
    </source>
</evidence>
<dbReference type="Pfam" id="PF00075">
    <property type="entry name" value="RNase_H"/>
    <property type="match status" value="1"/>
</dbReference>
<dbReference type="CDD" id="cd09276">
    <property type="entry name" value="Rnase_HI_RT_non_LTR"/>
    <property type="match status" value="1"/>
</dbReference>
<organism evidence="2 3">
    <name type="scientific">Manduca sexta</name>
    <name type="common">Tobacco hawkmoth</name>
    <name type="synonym">Tobacco hornworm</name>
    <dbReference type="NCBI Taxonomy" id="7130"/>
    <lineage>
        <taxon>Eukaryota</taxon>
        <taxon>Metazoa</taxon>
        <taxon>Ecdysozoa</taxon>
        <taxon>Arthropoda</taxon>
        <taxon>Hexapoda</taxon>
        <taxon>Insecta</taxon>
        <taxon>Pterygota</taxon>
        <taxon>Neoptera</taxon>
        <taxon>Endopterygota</taxon>
        <taxon>Lepidoptera</taxon>
        <taxon>Glossata</taxon>
        <taxon>Ditrysia</taxon>
        <taxon>Bombycoidea</taxon>
        <taxon>Sphingidae</taxon>
        <taxon>Sphinginae</taxon>
        <taxon>Sphingini</taxon>
        <taxon>Manduca</taxon>
    </lineage>
</organism>
<evidence type="ECO:0000313" key="2">
    <source>
        <dbReference type="EMBL" id="KAG6442242.1"/>
    </source>
</evidence>
<name>A0A921YNB2_MANSE</name>
<evidence type="ECO:0000313" key="3">
    <source>
        <dbReference type="Proteomes" id="UP000791440"/>
    </source>
</evidence>